<organism evidence="1 2">
    <name type="scientific">Lasiosphaeria ovina</name>
    <dbReference type="NCBI Taxonomy" id="92902"/>
    <lineage>
        <taxon>Eukaryota</taxon>
        <taxon>Fungi</taxon>
        <taxon>Dikarya</taxon>
        <taxon>Ascomycota</taxon>
        <taxon>Pezizomycotina</taxon>
        <taxon>Sordariomycetes</taxon>
        <taxon>Sordariomycetidae</taxon>
        <taxon>Sordariales</taxon>
        <taxon>Lasiosphaeriaceae</taxon>
        <taxon>Lasiosphaeria</taxon>
    </lineage>
</organism>
<accession>A0AAE0K437</accession>
<sequence length="116" mass="13292">MGAIRSKFRLQPGCVTLFCCSSLFRNLISYLFQSLQPFLGIVKQVPRAVVQELLLIAIRLYFLLFHTTYTPSEFYQFKEIFFIDVFVDIDVHDVFCLADELLACSIPLRQGAGQGM</sequence>
<keyword evidence="2" id="KW-1185">Reference proteome</keyword>
<evidence type="ECO:0000313" key="2">
    <source>
        <dbReference type="Proteomes" id="UP001287356"/>
    </source>
</evidence>
<proteinExistence type="predicted"/>
<name>A0AAE0K437_9PEZI</name>
<dbReference type="Proteomes" id="UP001287356">
    <property type="component" value="Unassembled WGS sequence"/>
</dbReference>
<dbReference type="AlphaFoldDB" id="A0AAE0K437"/>
<protein>
    <submittedName>
        <fullName evidence="1">Uncharacterized protein</fullName>
    </submittedName>
</protein>
<comment type="caution">
    <text evidence="1">The sequence shown here is derived from an EMBL/GenBank/DDBJ whole genome shotgun (WGS) entry which is preliminary data.</text>
</comment>
<dbReference type="EMBL" id="JAULSN010000006">
    <property type="protein sequence ID" value="KAK3369768.1"/>
    <property type="molecule type" value="Genomic_DNA"/>
</dbReference>
<reference evidence="1" key="2">
    <citation type="submission" date="2023-06" db="EMBL/GenBank/DDBJ databases">
        <authorList>
            <consortium name="Lawrence Berkeley National Laboratory"/>
            <person name="Haridas S."/>
            <person name="Hensen N."/>
            <person name="Bonometti L."/>
            <person name="Westerberg I."/>
            <person name="Brannstrom I.O."/>
            <person name="Guillou S."/>
            <person name="Cros-Aarteil S."/>
            <person name="Calhoun S."/>
            <person name="Kuo A."/>
            <person name="Mondo S."/>
            <person name="Pangilinan J."/>
            <person name="Riley R."/>
            <person name="Labutti K."/>
            <person name="Andreopoulos B."/>
            <person name="Lipzen A."/>
            <person name="Chen C."/>
            <person name="Yanf M."/>
            <person name="Daum C."/>
            <person name="Ng V."/>
            <person name="Clum A."/>
            <person name="Steindorff A."/>
            <person name="Ohm R."/>
            <person name="Martin F."/>
            <person name="Silar P."/>
            <person name="Natvig D."/>
            <person name="Lalanne C."/>
            <person name="Gautier V."/>
            <person name="Ament-Velasquez S.L."/>
            <person name="Kruys A."/>
            <person name="Hutchinson M.I."/>
            <person name="Powell A.J."/>
            <person name="Barry K."/>
            <person name="Miller A.N."/>
            <person name="Grigoriev I.V."/>
            <person name="Debuchy R."/>
            <person name="Gladieux P."/>
            <person name="Thoren M.H."/>
            <person name="Johannesson H."/>
        </authorList>
    </citation>
    <scope>NUCLEOTIDE SEQUENCE</scope>
    <source>
        <strain evidence="1">CBS 958.72</strain>
    </source>
</reference>
<evidence type="ECO:0000313" key="1">
    <source>
        <dbReference type="EMBL" id="KAK3369768.1"/>
    </source>
</evidence>
<gene>
    <name evidence="1" type="ORF">B0T24DRAFT_722588</name>
</gene>
<reference evidence="1" key="1">
    <citation type="journal article" date="2023" name="Mol. Phylogenet. Evol.">
        <title>Genome-scale phylogeny and comparative genomics of the fungal order Sordariales.</title>
        <authorList>
            <person name="Hensen N."/>
            <person name="Bonometti L."/>
            <person name="Westerberg I."/>
            <person name="Brannstrom I.O."/>
            <person name="Guillou S."/>
            <person name="Cros-Aarteil S."/>
            <person name="Calhoun S."/>
            <person name="Haridas S."/>
            <person name="Kuo A."/>
            <person name="Mondo S."/>
            <person name="Pangilinan J."/>
            <person name="Riley R."/>
            <person name="LaButti K."/>
            <person name="Andreopoulos B."/>
            <person name="Lipzen A."/>
            <person name="Chen C."/>
            <person name="Yan M."/>
            <person name="Daum C."/>
            <person name="Ng V."/>
            <person name="Clum A."/>
            <person name="Steindorff A."/>
            <person name="Ohm R.A."/>
            <person name="Martin F."/>
            <person name="Silar P."/>
            <person name="Natvig D.O."/>
            <person name="Lalanne C."/>
            <person name="Gautier V."/>
            <person name="Ament-Velasquez S.L."/>
            <person name="Kruys A."/>
            <person name="Hutchinson M.I."/>
            <person name="Powell A.J."/>
            <person name="Barry K."/>
            <person name="Miller A.N."/>
            <person name="Grigoriev I.V."/>
            <person name="Debuchy R."/>
            <person name="Gladieux P."/>
            <person name="Hiltunen Thoren M."/>
            <person name="Johannesson H."/>
        </authorList>
    </citation>
    <scope>NUCLEOTIDE SEQUENCE</scope>
    <source>
        <strain evidence="1">CBS 958.72</strain>
    </source>
</reference>